<keyword evidence="2" id="KW-0813">Transport</keyword>
<keyword evidence="4 5" id="KW-0732">Signal</keyword>
<evidence type="ECO:0000256" key="5">
    <source>
        <dbReference type="SAM" id="SignalP"/>
    </source>
</evidence>
<protein>
    <submittedName>
        <fullName evidence="6">Maltose ABC transporter substrate-binding protein</fullName>
    </submittedName>
</protein>
<dbReference type="Proteomes" id="UP001183390">
    <property type="component" value="Unassembled WGS sequence"/>
</dbReference>
<dbReference type="InterPro" id="IPR006060">
    <property type="entry name" value="Maltose/Cyclodextrin-bd"/>
</dbReference>
<keyword evidence="3" id="KW-0762">Sugar transport</keyword>
<evidence type="ECO:0000313" key="7">
    <source>
        <dbReference type="Proteomes" id="UP001183390"/>
    </source>
</evidence>
<dbReference type="PRINTS" id="PR00181">
    <property type="entry name" value="MALTOSEBP"/>
</dbReference>
<sequence>MNPTPVRPSSRPRAALVGAVACTSLLLTSACASDDDAATAPTSGGHLIVWADDERALALMTFAESYSRTTGAQVEIVVVENEELRSAFLDSHAGGLGPDILVGPHDWTGELVAAGAIAPVDLDPGADADLFTGGALDALTVDGRVYGIPYATENLALLRNTDLAPDEPATFEELVATGEALVGSQGVERPLGLQVGEDGDAYHLHPLFTSAGGELFGSNTHGEPDPTDLRVDDPESIAAFERLGELGEGGTGALTREVDSGNAGQLFQEGRTPFLVSGPWSVAALREAGVPYAVSPIPPFEDGGPARPLIGVQAFFLSSGAAEPELAARLATDFTANPEFSVILYEADPRVPALMTALDVVAEQDPDLEEFQRAGELGTPMPAIPEMEAVWTPLSEAGAAVIGGADAEEQARLAADRIRSGFE</sequence>
<evidence type="ECO:0000256" key="2">
    <source>
        <dbReference type="ARBA" id="ARBA00022448"/>
    </source>
</evidence>
<dbReference type="PANTHER" id="PTHR30061:SF50">
    <property type="entry name" value="MALTOSE_MALTODEXTRIN-BINDING PERIPLASMIC PROTEIN"/>
    <property type="match status" value="1"/>
</dbReference>
<keyword evidence="7" id="KW-1185">Reference proteome</keyword>
<comment type="caution">
    <text evidence="6">The sequence shown here is derived from an EMBL/GenBank/DDBJ whole genome shotgun (WGS) entry which is preliminary data.</text>
</comment>
<dbReference type="PROSITE" id="PS51257">
    <property type="entry name" value="PROKAR_LIPOPROTEIN"/>
    <property type="match status" value="1"/>
</dbReference>
<comment type="similarity">
    <text evidence="1">Belongs to the bacterial solute-binding protein 1 family.</text>
</comment>
<dbReference type="InterPro" id="IPR006059">
    <property type="entry name" value="SBP"/>
</dbReference>
<dbReference type="PANTHER" id="PTHR30061">
    <property type="entry name" value="MALTOSE-BINDING PERIPLASMIC PROTEIN"/>
    <property type="match status" value="1"/>
</dbReference>
<dbReference type="EMBL" id="JAVREP010000001">
    <property type="protein sequence ID" value="MDT0327430.1"/>
    <property type="molecule type" value="Genomic_DNA"/>
</dbReference>
<feature type="signal peptide" evidence="5">
    <location>
        <begin position="1"/>
        <end position="32"/>
    </location>
</feature>
<evidence type="ECO:0000313" key="6">
    <source>
        <dbReference type="EMBL" id="MDT0327430.1"/>
    </source>
</evidence>
<organism evidence="6 7">
    <name type="scientific">Nocardiopsis lambiniae</name>
    <dbReference type="NCBI Taxonomy" id="3075539"/>
    <lineage>
        <taxon>Bacteria</taxon>
        <taxon>Bacillati</taxon>
        <taxon>Actinomycetota</taxon>
        <taxon>Actinomycetes</taxon>
        <taxon>Streptosporangiales</taxon>
        <taxon>Nocardiopsidaceae</taxon>
        <taxon>Nocardiopsis</taxon>
    </lineage>
</organism>
<dbReference type="SUPFAM" id="SSF53850">
    <property type="entry name" value="Periplasmic binding protein-like II"/>
    <property type="match status" value="1"/>
</dbReference>
<feature type="chain" id="PRO_5046785607" evidence="5">
    <location>
        <begin position="33"/>
        <end position="423"/>
    </location>
</feature>
<evidence type="ECO:0000256" key="4">
    <source>
        <dbReference type="ARBA" id="ARBA00022729"/>
    </source>
</evidence>
<dbReference type="CDD" id="cd13586">
    <property type="entry name" value="PBP2_Maltose_binding_like"/>
    <property type="match status" value="1"/>
</dbReference>
<evidence type="ECO:0000256" key="1">
    <source>
        <dbReference type="ARBA" id="ARBA00008520"/>
    </source>
</evidence>
<reference evidence="7" key="1">
    <citation type="submission" date="2023-07" db="EMBL/GenBank/DDBJ databases">
        <title>30 novel species of actinomycetes from the DSMZ collection.</title>
        <authorList>
            <person name="Nouioui I."/>
        </authorList>
    </citation>
    <scope>NUCLEOTIDE SEQUENCE [LARGE SCALE GENOMIC DNA]</scope>
    <source>
        <strain evidence="7">DSM 44743</strain>
    </source>
</reference>
<name>A0ABU2M477_9ACTN</name>
<dbReference type="Pfam" id="PF13416">
    <property type="entry name" value="SBP_bac_8"/>
    <property type="match status" value="1"/>
</dbReference>
<dbReference type="Gene3D" id="3.40.190.10">
    <property type="entry name" value="Periplasmic binding protein-like II"/>
    <property type="match status" value="2"/>
</dbReference>
<evidence type="ECO:0000256" key="3">
    <source>
        <dbReference type="ARBA" id="ARBA00022597"/>
    </source>
</evidence>
<accession>A0ABU2M477</accession>
<gene>
    <name evidence="6" type="ORF">RM479_03300</name>
</gene>
<proteinExistence type="inferred from homology"/>
<dbReference type="RefSeq" id="WP_311510205.1">
    <property type="nucleotide sequence ID" value="NZ_JAVREP010000001.1"/>
</dbReference>